<accession>A0AAV7B9T2</accession>
<comment type="caution">
    <text evidence="4">The sequence shown here is derived from an EMBL/GenBank/DDBJ whole genome shotgun (WGS) entry which is preliminary data.</text>
</comment>
<evidence type="ECO:0000313" key="5">
    <source>
        <dbReference type="Proteomes" id="UP000824782"/>
    </source>
</evidence>
<organism evidence="4 5">
    <name type="scientific">Engystomops pustulosus</name>
    <name type="common">Tungara frog</name>
    <name type="synonym">Physalaemus pustulosus</name>
    <dbReference type="NCBI Taxonomy" id="76066"/>
    <lineage>
        <taxon>Eukaryota</taxon>
        <taxon>Metazoa</taxon>
        <taxon>Chordata</taxon>
        <taxon>Craniata</taxon>
        <taxon>Vertebrata</taxon>
        <taxon>Euteleostomi</taxon>
        <taxon>Amphibia</taxon>
        <taxon>Batrachia</taxon>
        <taxon>Anura</taxon>
        <taxon>Neobatrachia</taxon>
        <taxon>Hyloidea</taxon>
        <taxon>Leptodactylidae</taxon>
        <taxon>Leiuperinae</taxon>
        <taxon>Engystomops</taxon>
    </lineage>
</organism>
<sequence>MMGSRLVITHLATFLCLAILGNVQGEFITCHSCQKYTNVTKCDLQPPENCTAEKPYCKITLEKTGIPEVEMYFQVTTTKGCASAAECSGEVLNIWQEAQTIWCCQEDLCNIFENYGKGHNNISHAPRSDPLPAIYTIALAMYLLCFA</sequence>
<keyword evidence="1 2" id="KW-0732">Signal</keyword>
<evidence type="ECO:0000256" key="1">
    <source>
        <dbReference type="ARBA" id="ARBA00022729"/>
    </source>
</evidence>
<dbReference type="InterPro" id="IPR035076">
    <property type="entry name" value="Toxin/TOLIP"/>
</dbReference>
<dbReference type="InterPro" id="IPR051110">
    <property type="entry name" value="Ly-6/neurotoxin-like_GPI-ap"/>
</dbReference>
<evidence type="ECO:0000256" key="2">
    <source>
        <dbReference type="SAM" id="SignalP"/>
    </source>
</evidence>
<keyword evidence="5" id="KW-1185">Reference proteome</keyword>
<reference evidence="4" key="1">
    <citation type="thesis" date="2020" institute="ProQuest LLC" country="789 East Eisenhower Parkway, Ann Arbor, MI, USA">
        <title>Comparative Genomics and Chromosome Evolution.</title>
        <authorList>
            <person name="Mudd A.B."/>
        </authorList>
    </citation>
    <scope>NUCLEOTIDE SEQUENCE</scope>
    <source>
        <strain evidence="4">237g6f4</strain>
        <tissue evidence="4">Blood</tissue>
    </source>
</reference>
<feature type="chain" id="PRO_5043686686" description="Snake toxin/toxin-like domain-containing protein" evidence="2">
    <location>
        <begin position="26"/>
        <end position="147"/>
    </location>
</feature>
<gene>
    <name evidence="4" type="ORF">GDO81_014322</name>
</gene>
<dbReference type="PANTHER" id="PTHR16983:SF10">
    <property type="entry name" value="PROTEIN QUIVER"/>
    <property type="match status" value="1"/>
</dbReference>
<dbReference type="AlphaFoldDB" id="A0AAV7B9T2"/>
<dbReference type="Proteomes" id="UP000824782">
    <property type="component" value="Unassembled WGS sequence"/>
</dbReference>
<evidence type="ECO:0000259" key="3">
    <source>
        <dbReference type="Pfam" id="PF00087"/>
    </source>
</evidence>
<dbReference type="PANTHER" id="PTHR16983">
    <property type="entry name" value="UPAR/LY6 DOMAIN-CONTAINING PROTEIN"/>
    <property type="match status" value="1"/>
</dbReference>
<dbReference type="Gene3D" id="2.10.60.10">
    <property type="entry name" value="CD59"/>
    <property type="match status" value="1"/>
</dbReference>
<feature type="signal peptide" evidence="2">
    <location>
        <begin position="1"/>
        <end position="25"/>
    </location>
</feature>
<dbReference type="SUPFAM" id="SSF57302">
    <property type="entry name" value="Snake toxin-like"/>
    <property type="match status" value="1"/>
</dbReference>
<feature type="domain" description="Snake toxin/toxin-like" evidence="3">
    <location>
        <begin position="29"/>
        <end position="110"/>
    </location>
</feature>
<dbReference type="Pfam" id="PF00087">
    <property type="entry name" value="Toxin_TOLIP"/>
    <property type="match status" value="1"/>
</dbReference>
<proteinExistence type="predicted"/>
<dbReference type="EMBL" id="WNYA01000006">
    <property type="protein sequence ID" value="KAG8569256.1"/>
    <property type="molecule type" value="Genomic_DNA"/>
</dbReference>
<dbReference type="InterPro" id="IPR045860">
    <property type="entry name" value="Snake_toxin-like_sf"/>
</dbReference>
<evidence type="ECO:0000313" key="4">
    <source>
        <dbReference type="EMBL" id="KAG8569256.1"/>
    </source>
</evidence>
<protein>
    <recommendedName>
        <fullName evidence="3">Snake toxin/toxin-like domain-containing protein</fullName>
    </recommendedName>
</protein>
<name>A0AAV7B9T2_ENGPU</name>